<evidence type="ECO:0000256" key="1">
    <source>
        <dbReference type="ARBA" id="ARBA00012404"/>
    </source>
</evidence>
<dbReference type="EC" id="5.4.99.5" evidence="1"/>
<gene>
    <name evidence="4" type="ORF">J2851_000320</name>
</gene>
<dbReference type="SMART" id="SM00830">
    <property type="entry name" value="CM_2"/>
    <property type="match status" value="1"/>
</dbReference>
<keyword evidence="2" id="KW-0413">Isomerase</keyword>
<proteinExistence type="predicted"/>
<reference evidence="4 5" key="1">
    <citation type="submission" date="2021-03" db="EMBL/GenBank/DDBJ databases">
        <title>Genomic Encyclopedia of Type Strains, Phase III (KMG-III): the genomes of soil and plant-associated and newly described type strains.</title>
        <authorList>
            <person name="Whitman W."/>
        </authorList>
    </citation>
    <scope>NUCLEOTIDE SEQUENCE [LARGE SCALE GENOMIC DNA]</scope>
    <source>
        <strain evidence="4 5">IMMIB AFH-6</strain>
    </source>
</reference>
<dbReference type="InterPro" id="IPR002701">
    <property type="entry name" value="CM_II_prokaryot"/>
</dbReference>
<evidence type="ECO:0000256" key="2">
    <source>
        <dbReference type="ARBA" id="ARBA00023235"/>
    </source>
</evidence>
<evidence type="ECO:0000313" key="5">
    <source>
        <dbReference type="Proteomes" id="UP000781958"/>
    </source>
</evidence>
<dbReference type="Pfam" id="PF01817">
    <property type="entry name" value="CM_2"/>
    <property type="match status" value="1"/>
</dbReference>
<dbReference type="PANTHER" id="PTHR38041:SF1">
    <property type="entry name" value="CHORISMATE MUTASE"/>
    <property type="match status" value="1"/>
</dbReference>
<evidence type="ECO:0000259" key="3">
    <source>
        <dbReference type="PROSITE" id="PS51168"/>
    </source>
</evidence>
<dbReference type="InterPro" id="IPR051331">
    <property type="entry name" value="Chorismate_mutase-related"/>
</dbReference>
<protein>
    <recommendedName>
        <fullName evidence="1">chorismate mutase</fullName>
        <ecNumber evidence="1">5.4.99.5</ecNumber>
    </recommendedName>
</protein>
<dbReference type="NCBIfam" id="TIGR01803">
    <property type="entry name" value="CM-like"/>
    <property type="match status" value="1"/>
</dbReference>
<dbReference type="InterPro" id="IPR036979">
    <property type="entry name" value="CM_dom_sf"/>
</dbReference>
<comment type="caution">
    <text evidence="4">The sequence shown here is derived from an EMBL/GenBank/DDBJ whole genome shotgun (WGS) entry which is preliminary data.</text>
</comment>
<name>A0ABS4SDC5_9PROT</name>
<dbReference type="EMBL" id="JAGINP010000001">
    <property type="protein sequence ID" value="MBP2290583.1"/>
    <property type="molecule type" value="Genomic_DNA"/>
</dbReference>
<dbReference type="SUPFAM" id="SSF48600">
    <property type="entry name" value="Chorismate mutase II"/>
    <property type="match status" value="1"/>
</dbReference>
<dbReference type="Gene3D" id="1.20.59.10">
    <property type="entry name" value="Chorismate mutase"/>
    <property type="match status" value="1"/>
</dbReference>
<sequence length="103" mass="11039">MSASLSPLRAEIDALDAEIIDLLGKRFGVVRRVAVIKQREGLPAVLPDRVEAVKERAAALGKAQGLDPDFMRKLFDTIIDEACRVEDAFFAASAADKDGAGTP</sequence>
<dbReference type="InterPro" id="IPR036263">
    <property type="entry name" value="Chorismate_II_sf"/>
</dbReference>
<keyword evidence="5" id="KW-1185">Reference proteome</keyword>
<dbReference type="InterPro" id="IPR008241">
    <property type="entry name" value="Isochorismate_pyruvate-lyase"/>
</dbReference>
<dbReference type="PANTHER" id="PTHR38041">
    <property type="entry name" value="CHORISMATE MUTASE"/>
    <property type="match status" value="1"/>
</dbReference>
<dbReference type="PROSITE" id="PS51168">
    <property type="entry name" value="CHORISMATE_MUT_2"/>
    <property type="match status" value="1"/>
</dbReference>
<evidence type="ECO:0000313" key="4">
    <source>
        <dbReference type="EMBL" id="MBP2290583.1"/>
    </source>
</evidence>
<dbReference type="RefSeq" id="WP_209762846.1">
    <property type="nucleotide sequence ID" value="NZ_JAGINP010000001.1"/>
</dbReference>
<feature type="domain" description="Chorismate mutase" evidence="3">
    <location>
        <begin position="1"/>
        <end position="90"/>
    </location>
</feature>
<accession>A0ABS4SDC5</accession>
<organism evidence="4 5">
    <name type="scientific">Azospirillum rugosum</name>
    <dbReference type="NCBI Taxonomy" id="416170"/>
    <lineage>
        <taxon>Bacteria</taxon>
        <taxon>Pseudomonadati</taxon>
        <taxon>Pseudomonadota</taxon>
        <taxon>Alphaproteobacteria</taxon>
        <taxon>Rhodospirillales</taxon>
        <taxon>Azospirillaceae</taxon>
        <taxon>Azospirillum</taxon>
    </lineage>
</organism>
<dbReference type="Proteomes" id="UP000781958">
    <property type="component" value="Unassembled WGS sequence"/>
</dbReference>